<sequence>MAGMVERPTRGTTCFRLSFRMIKRRNKEFVRRREYANRIITAPGLIESSTLIDNRSRWVDFCGIGHSTFGERNVCLLQIEKLAKKSKLSADETNPMANTEKCKGERRCGRKANIHEVISYNVSVHERD</sequence>
<accession>A0A9N8Z6L7</accession>
<organism evidence="1 2">
    <name type="scientific">Acaulospora morrowiae</name>
    <dbReference type="NCBI Taxonomy" id="94023"/>
    <lineage>
        <taxon>Eukaryota</taxon>
        <taxon>Fungi</taxon>
        <taxon>Fungi incertae sedis</taxon>
        <taxon>Mucoromycota</taxon>
        <taxon>Glomeromycotina</taxon>
        <taxon>Glomeromycetes</taxon>
        <taxon>Diversisporales</taxon>
        <taxon>Acaulosporaceae</taxon>
        <taxon>Acaulospora</taxon>
    </lineage>
</organism>
<protein>
    <submittedName>
        <fullName evidence="1">7740_t:CDS:1</fullName>
    </submittedName>
</protein>
<proteinExistence type="predicted"/>
<evidence type="ECO:0000313" key="1">
    <source>
        <dbReference type="EMBL" id="CAG8479811.1"/>
    </source>
</evidence>
<dbReference type="Proteomes" id="UP000789342">
    <property type="component" value="Unassembled WGS sequence"/>
</dbReference>
<dbReference type="AlphaFoldDB" id="A0A9N8Z6L7"/>
<comment type="caution">
    <text evidence="1">The sequence shown here is derived from an EMBL/GenBank/DDBJ whole genome shotgun (WGS) entry which is preliminary data.</text>
</comment>
<keyword evidence="2" id="KW-1185">Reference proteome</keyword>
<evidence type="ECO:0000313" key="2">
    <source>
        <dbReference type="Proteomes" id="UP000789342"/>
    </source>
</evidence>
<reference evidence="1" key="1">
    <citation type="submission" date="2021-06" db="EMBL/GenBank/DDBJ databases">
        <authorList>
            <person name="Kallberg Y."/>
            <person name="Tangrot J."/>
            <person name="Rosling A."/>
        </authorList>
    </citation>
    <scope>NUCLEOTIDE SEQUENCE</scope>
    <source>
        <strain evidence="1">CL551</strain>
    </source>
</reference>
<name>A0A9N8Z6L7_9GLOM</name>
<gene>
    <name evidence="1" type="ORF">AMORRO_LOCUS2253</name>
</gene>
<dbReference type="EMBL" id="CAJVPV010000930">
    <property type="protein sequence ID" value="CAG8479811.1"/>
    <property type="molecule type" value="Genomic_DNA"/>
</dbReference>